<accession>A0AAU8BMX0</accession>
<proteinExistence type="predicted"/>
<protein>
    <submittedName>
        <fullName evidence="1">Uncharacterized protein</fullName>
    </submittedName>
</protein>
<reference evidence="1" key="1">
    <citation type="submission" date="2023-01" db="EMBL/GenBank/DDBJ databases">
        <title>Vibrio sp. CB1-14 genome sequencing.</title>
        <authorList>
            <person name="Otstavnykh N."/>
            <person name="Isaeva M."/>
            <person name="Meleshko D."/>
        </authorList>
    </citation>
    <scope>NUCLEOTIDE SEQUENCE</scope>
    <source>
        <strain evidence="1">CB1-14</strain>
    </source>
</reference>
<sequence length="115" mass="13992">MDYVYVDDLYDDVYRTPPPVDKVLQHGDVPEEEFEIREVLDCWYQAGFVPFIEDQLEQINFWQRVDEFKRLTKTLTLLMRCRAYQSAVKRITSQWQSESLEFRYVHYLLHKVSHP</sequence>
<dbReference type="AlphaFoldDB" id="A0AAU8BMX0"/>
<dbReference type="RefSeq" id="WP_353498493.1">
    <property type="nucleotide sequence ID" value="NZ_CP115920.1"/>
</dbReference>
<dbReference type="EMBL" id="CP115920">
    <property type="protein sequence ID" value="XCD17295.1"/>
    <property type="molecule type" value="Genomic_DNA"/>
</dbReference>
<gene>
    <name evidence="1" type="ORF">PG915_07170</name>
</gene>
<organism evidence="1">
    <name type="scientific">Vibrio chaetopteri</name>
    <dbReference type="NCBI Taxonomy" id="3016528"/>
    <lineage>
        <taxon>Bacteria</taxon>
        <taxon>Pseudomonadati</taxon>
        <taxon>Pseudomonadota</taxon>
        <taxon>Gammaproteobacteria</taxon>
        <taxon>Vibrionales</taxon>
        <taxon>Vibrionaceae</taxon>
        <taxon>Vibrio</taxon>
    </lineage>
</organism>
<dbReference type="KEGG" id="vck:PG915_07170"/>
<evidence type="ECO:0000313" key="1">
    <source>
        <dbReference type="EMBL" id="XCD17295.1"/>
    </source>
</evidence>
<name>A0AAU8BMX0_9VIBR</name>